<keyword evidence="2" id="KW-1185">Reference proteome</keyword>
<evidence type="ECO:0000313" key="2">
    <source>
        <dbReference type="Proteomes" id="UP001646157"/>
    </source>
</evidence>
<dbReference type="Gene3D" id="3.90.1200.10">
    <property type="match status" value="1"/>
</dbReference>
<name>A0ABS2N7L0_9BACI</name>
<dbReference type="InterPro" id="IPR011009">
    <property type="entry name" value="Kinase-like_dom_sf"/>
</dbReference>
<proteinExistence type="predicted"/>
<dbReference type="SUPFAM" id="SSF56112">
    <property type="entry name" value="Protein kinase-like (PK-like)"/>
    <property type="match status" value="1"/>
</dbReference>
<dbReference type="Proteomes" id="UP001646157">
    <property type="component" value="Unassembled WGS sequence"/>
</dbReference>
<accession>A0ABS2N7L0</accession>
<keyword evidence="1" id="KW-0808">Transferase</keyword>
<dbReference type="GO" id="GO:0016301">
    <property type="term" value="F:kinase activity"/>
    <property type="evidence" value="ECO:0007669"/>
    <property type="project" value="UniProtKB-KW"/>
</dbReference>
<sequence length="92" mass="11101">MDWEKELGILHNHAKQFKGGIKNPWSFIQNIEYSLPMDDVDLKNKWEQIKAHLLRVSSELEKSIIYFDFELDNLLWNERCIHIIDFEGYQFS</sequence>
<dbReference type="EMBL" id="JAFBDZ010000001">
    <property type="protein sequence ID" value="MBM7583823.1"/>
    <property type="molecule type" value="Genomic_DNA"/>
</dbReference>
<comment type="caution">
    <text evidence="1">The sequence shown here is derived from an EMBL/GenBank/DDBJ whole genome shotgun (WGS) entry which is preliminary data.</text>
</comment>
<gene>
    <name evidence="1" type="ORF">JOC86_000360</name>
</gene>
<organism evidence="1 2">
    <name type="scientific">Rossellomorea pakistanensis</name>
    <dbReference type="NCBI Taxonomy" id="992288"/>
    <lineage>
        <taxon>Bacteria</taxon>
        <taxon>Bacillati</taxon>
        <taxon>Bacillota</taxon>
        <taxon>Bacilli</taxon>
        <taxon>Bacillales</taxon>
        <taxon>Bacillaceae</taxon>
        <taxon>Rossellomorea</taxon>
    </lineage>
</organism>
<protein>
    <submittedName>
        <fullName evidence="1">Ser/Thr protein kinase RdoA (MazF antagonist)</fullName>
    </submittedName>
</protein>
<evidence type="ECO:0000313" key="1">
    <source>
        <dbReference type="EMBL" id="MBM7583823.1"/>
    </source>
</evidence>
<keyword evidence="1" id="KW-0418">Kinase</keyword>
<reference evidence="1 2" key="1">
    <citation type="submission" date="2021-01" db="EMBL/GenBank/DDBJ databases">
        <title>Genomic Encyclopedia of Type Strains, Phase IV (KMG-IV): sequencing the most valuable type-strain genomes for metagenomic binning, comparative biology and taxonomic classification.</title>
        <authorList>
            <person name="Goeker M."/>
        </authorList>
    </citation>
    <scope>NUCLEOTIDE SEQUENCE [LARGE SCALE GENOMIC DNA]</scope>
    <source>
        <strain evidence="1 2">DSM 24834</strain>
    </source>
</reference>